<dbReference type="Gene3D" id="3.80.10.10">
    <property type="entry name" value="Ribonuclease Inhibitor"/>
    <property type="match status" value="1"/>
</dbReference>
<dbReference type="GO" id="GO:0048471">
    <property type="term" value="C:perinuclear region of cytoplasm"/>
    <property type="evidence" value="ECO:0007669"/>
    <property type="project" value="TreeGrafter"/>
</dbReference>
<accession>A0AAD8XZE0</accession>
<dbReference type="GO" id="GO:0005096">
    <property type="term" value="F:GTPase activator activity"/>
    <property type="evidence" value="ECO:0007669"/>
    <property type="project" value="UniProtKB-KW"/>
</dbReference>
<dbReference type="PANTHER" id="PTHR24113">
    <property type="entry name" value="RAN GTPASE-ACTIVATING PROTEIN 1"/>
    <property type="match status" value="1"/>
</dbReference>
<dbReference type="GO" id="GO:0005829">
    <property type="term" value="C:cytosol"/>
    <property type="evidence" value="ECO:0007669"/>
    <property type="project" value="TreeGrafter"/>
</dbReference>
<dbReference type="InterPro" id="IPR027038">
    <property type="entry name" value="RanGap"/>
</dbReference>
<protein>
    <submittedName>
        <fullName evidence="5">Leucine-rich repeat protein</fullName>
    </submittedName>
</protein>
<dbReference type="SUPFAM" id="SSF52047">
    <property type="entry name" value="RNI-like"/>
    <property type="match status" value="1"/>
</dbReference>
<evidence type="ECO:0000256" key="3">
    <source>
        <dbReference type="ARBA" id="ARBA00022737"/>
    </source>
</evidence>
<dbReference type="Pfam" id="PF13516">
    <property type="entry name" value="LRR_6"/>
    <property type="match status" value="1"/>
</dbReference>
<name>A0AAD8XZE0_9STRA</name>
<evidence type="ECO:0000313" key="5">
    <source>
        <dbReference type="EMBL" id="KAK1736263.1"/>
    </source>
</evidence>
<dbReference type="InterPro" id="IPR032675">
    <property type="entry name" value="LRR_dom_sf"/>
</dbReference>
<dbReference type="SUPFAM" id="SSF52540">
    <property type="entry name" value="P-loop containing nucleoside triphosphate hydrolases"/>
    <property type="match status" value="1"/>
</dbReference>
<keyword evidence="6" id="KW-1185">Reference proteome</keyword>
<dbReference type="SMART" id="SM00368">
    <property type="entry name" value="LRR_RI"/>
    <property type="match status" value="3"/>
</dbReference>
<dbReference type="InterPro" id="IPR024983">
    <property type="entry name" value="CHAT_dom"/>
</dbReference>
<keyword evidence="1" id="KW-0343">GTPase activation</keyword>
<dbReference type="Pfam" id="PF12770">
    <property type="entry name" value="CHAT"/>
    <property type="match status" value="1"/>
</dbReference>
<dbReference type="GO" id="GO:0006913">
    <property type="term" value="P:nucleocytoplasmic transport"/>
    <property type="evidence" value="ECO:0007669"/>
    <property type="project" value="TreeGrafter"/>
</dbReference>
<dbReference type="InterPro" id="IPR001611">
    <property type="entry name" value="Leu-rich_rpt"/>
</dbReference>
<dbReference type="SUPFAM" id="SSF48371">
    <property type="entry name" value="ARM repeat"/>
    <property type="match status" value="1"/>
</dbReference>
<dbReference type="InterPro" id="IPR027417">
    <property type="entry name" value="P-loop_NTPase"/>
</dbReference>
<reference evidence="5" key="1">
    <citation type="submission" date="2023-06" db="EMBL/GenBank/DDBJ databases">
        <title>Survivors Of The Sea: Transcriptome response of Skeletonema marinoi to long-term dormancy.</title>
        <authorList>
            <person name="Pinder M.I.M."/>
            <person name="Kourtchenko O."/>
            <person name="Robertson E.K."/>
            <person name="Larsson T."/>
            <person name="Maumus F."/>
            <person name="Osuna-Cruz C.M."/>
            <person name="Vancaester E."/>
            <person name="Stenow R."/>
            <person name="Vandepoele K."/>
            <person name="Ploug H."/>
            <person name="Bruchert V."/>
            <person name="Godhe A."/>
            <person name="Topel M."/>
        </authorList>
    </citation>
    <scope>NUCLEOTIDE SEQUENCE</scope>
    <source>
        <strain evidence="5">R05AC</strain>
    </source>
</reference>
<dbReference type="Proteomes" id="UP001224775">
    <property type="component" value="Unassembled WGS sequence"/>
</dbReference>
<evidence type="ECO:0000256" key="2">
    <source>
        <dbReference type="ARBA" id="ARBA00022614"/>
    </source>
</evidence>
<sequence>MKSGAIESFASMSKLDSCRELRFLFSQLIRVVSEASCTAQPTQQLLCDAGVVTILGKVLSSDADLIKEFIVATMAKTNSSDLLEDYLHNDFPAHREISSATGMENAINELREVLRGLSNMFSMKVVRERNALANACSQFITSGGVESLQWVATMAPDTFATLDMLRVESRYVCDIRVDSCLALSSLCPILLSQGAGPLKLTSLVLSSLIQILKNDSDAPSTDVSLTIQTDALQGIVSLAECEALRTRIVDEFMPHLFNLYEHENEHVSDAAMQVCLALGFSAAEMGQRWDAYHVGDNFVFMRSLLIQSMARDEIRKRLNEVWTLPLKAGPHGSNGLFSLFQHLCSDDDTSDLRDKVRKQFTNIYEATPTSRTGSSGSGRTSSFGKRNIQRRSFIDNGDVMLDENMTFSNSSNPIEDISLHALKAFLDDVDEQAVNEPDNNFLGPHQYPLSEFEEEKDWIVQHSLALNQVQSEAPLLSLNLPMRVNDLLRVYFPSALIREEVIPLHGLTPNASFDFRALSMPAGKYCSFMREGQMVSTFLQSETAHCHCTLGFRNSSFGLEFADSLLQTLYLCPAIQGLSFSNDPPETSTRRGASYHEFEGSELVANLVRTLPSSISHLTFDDVLSNNAALALAHNLQSMAGDDDEDTVGSGTVGSTKGFVRALAVVNSPYIKASTFTSLIETIQTPPRDGYASLFQSLRTLDLSGNDLGDDASARILETVLLPSSSHNIECLDLSRNGIKEGHSVKRTLEECQSSEPKLKVLNMSRNDLGVGDVASAIIYSLADVLSGLTSLDLSSNFLTGEVLDRLGGALPFNSRLENLNVSSNRFKKSSVDSLMSMLDRAVKSSSRLSFLHLDGNSPALTSKQEMMLSHIMIESRKRCISTHFEERSKPGKASVDESSTGPLSTLSEITFPRFDRRRRNMITVLFSAPLVWRDDQNNYYPIEMLDFELEKSLLWQCFTEASRNIDLSYDNATTDRLQAARTKGCGCLHYSGHGHPTHLTFEDGSGGIHWLEVDQLKDLILAGSESGKPPFNFVFVSACHSFLAGQTFVDAGVPHVVCCQQEAQLMDNAALSFTRAFYLALAFGRTVKESFEIGKQAVLNSPTVPNAYVEMEKFLLLPEDGNHDVVVLDAEPVPEWPLLGGPKTFFRRGSVDSNSSLRRSSAGSISLETASSEYKLPSLAQGFSGRETDMYHVLNLVLSRRLVNITGPSGMGRSSLAVALCHYIDERKSTMMFEKIYFVRSTAKRKGKPSPIFSLCEHIESTTNRKGSIPTNLDLDETVEIILRALRKTKTLLVFERIETLEGADAQDFQFFLGQILAEAKHVHVLITSDKSLGLLQLTGVGEDMYELGPLNFRSTVKLFTFCCPHLQSSRERKELLDLLAPETDIPGNDESRNSNEVTEKMKSMLGDGIPARILSASYQMTVEEFNELKSLRL</sequence>
<dbReference type="GO" id="GO:0031267">
    <property type="term" value="F:small GTPase binding"/>
    <property type="evidence" value="ECO:0007669"/>
    <property type="project" value="TreeGrafter"/>
</dbReference>
<dbReference type="Gene3D" id="1.25.10.10">
    <property type="entry name" value="Leucine-rich Repeat Variant"/>
    <property type="match status" value="1"/>
</dbReference>
<dbReference type="InterPro" id="IPR011989">
    <property type="entry name" value="ARM-like"/>
</dbReference>
<comment type="caution">
    <text evidence="5">The sequence shown here is derived from an EMBL/GenBank/DDBJ whole genome shotgun (WGS) entry which is preliminary data.</text>
</comment>
<dbReference type="EMBL" id="JATAAI010000029">
    <property type="protein sequence ID" value="KAK1736263.1"/>
    <property type="molecule type" value="Genomic_DNA"/>
</dbReference>
<proteinExistence type="predicted"/>
<evidence type="ECO:0000313" key="6">
    <source>
        <dbReference type="Proteomes" id="UP001224775"/>
    </source>
</evidence>
<keyword evidence="2" id="KW-0433">Leucine-rich repeat</keyword>
<dbReference type="Gene3D" id="3.40.50.300">
    <property type="entry name" value="P-loop containing nucleotide triphosphate hydrolases"/>
    <property type="match status" value="1"/>
</dbReference>
<feature type="domain" description="CHAT" evidence="4">
    <location>
        <begin position="968"/>
        <end position="1103"/>
    </location>
</feature>
<organism evidence="5 6">
    <name type="scientific">Skeletonema marinoi</name>
    <dbReference type="NCBI Taxonomy" id="267567"/>
    <lineage>
        <taxon>Eukaryota</taxon>
        <taxon>Sar</taxon>
        <taxon>Stramenopiles</taxon>
        <taxon>Ochrophyta</taxon>
        <taxon>Bacillariophyta</taxon>
        <taxon>Coscinodiscophyceae</taxon>
        <taxon>Thalassiosirophycidae</taxon>
        <taxon>Thalassiosirales</taxon>
        <taxon>Skeletonemataceae</taxon>
        <taxon>Skeletonema</taxon>
        <taxon>Skeletonema marinoi-dohrnii complex</taxon>
    </lineage>
</organism>
<keyword evidence="3" id="KW-0677">Repeat</keyword>
<dbReference type="PANTHER" id="PTHR24113:SF12">
    <property type="entry name" value="RAN GTPASE-ACTIVATING PROTEIN 1"/>
    <property type="match status" value="1"/>
</dbReference>
<evidence type="ECO:0000256" key="1">
    <source>
        <dbReference type="ARBA" id="ARBA00022468"/>
    </source>
</evidence>
<gene>
    <name evidence="5" type="ORF">QTG54_012863</name>
</gene>
<evidence type="ECO:0000259" key="4">
    <source>
        <dbReference type="Pfam" id="PF12770"/>
    </source>
</evidence>
<dbReference type="InterPro" id="IPR016024">
    <property type="entry name" value="ARM-type_fold"/>
</dbReference>
<dbReference type="GO" id="GO:0005634">
    <property type="term" value="C:nucleus"/>
    <property type="evidence" value="ECO:0007669"/>
    <property type="project" value="TreeGrafter"/>
</dbReference>